<evidence type="ECO:0000256" key="1">
    <source>
        <dbReference type="ARBA" id="ARBA00022614"/>
    </source>
</evidence>
<dbReference type="Pfam" id="PF08263">
    <property type="entry name" value="LRRNT_2"/>
    <property type="match status" value="1"/>
</dbReference>
<dbReference type="InterPro" id="IPR001245">
    <property type="entry name" value="Ser-Thr/Tyr_kinase_cat_dom"/>
</dbReference>
<dbReference type="Pfam" id="PF07714">
    <property type="entry name" value="PK_Tyr_Ser-Thr"/>
    <property type="match status" value="1"/>
</dbReference>
<dbReference type="FunFam" id="3.30.200.20:FF:000489">
    <property type="entry name" value="Inactive receptor-like serine/threonine-protein kinase"/>
    <property type="match status" value="1"/>
</dbReference>
<feature type="compositionally biased region" description="Pro residues" evidence="9">
    <location>
        <begin position="193"/>
        <end position="206"/>
    </location>
</feature>
<keyword evidence="2 10" id="KW-0812">Transmembrane</keyword>
<keyword evidence="12" id="KW-0418">Kinase</keyword>
<evidence type="ECO:0000313" key="12">
    <source>
        <dbReference type="EMBL" id="JAU18116.1"/>
    </source>
</evidence>
<reference evidence="12" key="1">
    <citation type="submission" date="2016-07" db="EMBL/GenBank/DDBJ databases">
        <title>De novo transcriptome assembly of four accessions of the metal hyperaccumulator plant Noccaea caerulescens.</title>
        <authorList>
            <person name="Blande D."/>
            <person name="Halimaa P."/>
            <person name="Tervahauta A.I."/>
            <person name="Aarts M.G."/>
            <person name="Karenlampi S.O."/>
        </authorList>
    </citation>
    <scope>NUCLEOTIDE SEQUENCE</scope>
</reference>
<evidence type="ECO:0000256" key="8">
    <source>
        <dbReference type="ARBA" id="ARBA00046288"/>
    </source>
</evidence>
<dbReference type="AlphaFoldDB" id="A0A1J3DMS4"/>
<comment type="subcellular location">
    <subcellularLocation>
        <location evidence="8">Endomembrane system</location>
        <topology evidence="8">Single-pass type I membrane protein</topology>
    </subcellularLocation>
</comment>
<sequence length="562" mass="62754">MSSDQRWRLLRAAIPILFLLFFLPHNLTFGLCFSTEALALMKFKERIERDPFGALMNWEELPHCSWSGVVCSDDGRVVILNLRDLSLQGTLAPELGNLTHLKSLILRNNSFSGNVPDEVTELQELEILDLCDNNFGQRFTFGRRLLQDFPPGEIPEFEAPPPPSPTEKAPVDALLPPLPSQDTGASPPSAETPNPPPPIRSPPAQPPSDTSLALPPAKPPPVKKEKRHKILIIVGVVIGVLGVMAALVAFFLLRKQKAIMIKPWATRGSGQLQDVVIKGVPKLKLSELETACEDFSNIIGSTSSNATIYKGTLSTGSEIAVLSLASGSLQDWSEDLETQFQEKIHRLSQVDHKNFLNVIGYCHEDEPFNRMLVFEYAPYGSLFDNLHEQDEEQDAEHLDWRKRLRIAMGIAYCVEHIQYLNPKPISHTNLNSSSVYLTTDYAAKVADFTFLSSTPIDPQTNYVFSFGAILHEIITGKIPDPDSLPNETKPARELVDPTLRSFDENVLEKLWEVVIECLKQRPEMREVVDKLREITGLTAEAVLPRLSPAWWAELEIISTEGT</sequence>
<protein>
    <submittedName>
        <fullName evidence="12">Putative LRR receptor-like serine/threonine-protein kinase</fullName>
    </submittedName>
</protein>
<feature type="transmembrane region" description="Helical" evidence="10">
    <location>
        <begin position="230"/>
        <end position="253"/>
    </location>
</feature>
<evidence type="ECO:0000256" key="3">
    <source>
        <dbReference type="ARBA" id="ARBA00022729"/>
    </source>
</evidence>
<dbReference type="GO" id="GO:0012505">
    <property type="term" value="C:endomembrane system"/>
    <property type="evidence" value="ECO:0007669"/>
    <property type="project" value="UniProtKB-SubCell"/>
</dbReference>
<evidence type="ECO:0000256" key="4">
    <source>
        <dbReference type="ARBA" id="ARBA00022737"/>
    </source>
</evidence>
<dbReference type="SUPFAM" id="SSF56112">
    <property type="entry name" value="Protein kinase-like (PK-like)"/>
    <property type="match status" value="1"/>
</dbReference>
<accession>A0A1J3DMS4</accession>
<evidence type="ECO:0000256" key="10">
    <source>
        <dbReference type="SAM" id="Phobius"/>
    </source>
</evidence>
<dbReference type="Gene3D" id="3.30.200.20">
    <property type="entry name" value="Phosphorylase Kinase, domain 1"/>
    <property type="match status" value="1"/>
</dbReference>
<feature type="region of interest" description="Disordered" evidence="9">
    <location>
        <begin position="150"/>
        <end position="222"/>
    </location>
</feature>
<dbReference type="GO" id="GO:0005524">
    <property type="term" value="F:ATP binding"/>
    <property type="evidence" value="ECO:0007669"/>
    <property type="project" value="InterPro"/>
</dbReference>
<keyword evidence="6 10" id="KW-0472">Membrane</keyword>
<dbReference type="InterPro" id="IPR013210">
    <property type="entry name" value="LRR_N_plant-typ"/>
</dbReference>
<dbReference type="EMBL" id="GEVI01014204">
    <property type="protein sequence ID" value="JAU18116.1"/>
    <property type="molecule type" value="Transcribed_RNA"/>
</dbReference>
<dbReference type="InterPro" id="IPR000719">
    <property type="entry name" value="Prot_kinase_dom"/>
</dbReference>
<dbReference type="FunFam" id="3.80.10.10:FF:000129">
    <property type="entry name" value="Leucine-rich repeat receptor-like kinase"/>
    <property type="match status" value="1"/>
</dbReference>
<keyword evidence="4" id="KW-0677">Repeat</keyword>
<dbReference type="InterPro" id="IPR011009">
    <property type="entry name" value="Kinase-like_dom_sf"/>
</dbReference>
<evidence type="ECO:0000256" key="2">
    <source>
        <dbReference type="ARBA" id="ARBA00022692"/>
    </source>
</evidence>
<dbReference type="InterPro" id="IPR001611">
    <property type="entry name" value="Leu-rich_rpt"/>
</dbReference>
<dbReference type="Pfam" id="PF00560">
    <property type="entry name" value="LRR_1"/>
    <property type="match status" value="1"/>
</dbReference>
<dbReference type="Gene3D" id="3.80.10.10">
    <property type="entry name" value="Ribonuclease Inhibitor"/>
    <property type="match status" value="1"/>
</dbReference>
<dbReference type="Gene3D" id="1.10.510.10">
    <property type="entry name" value="Transferase(Phosphotransferase) domain 1"/>
    <property type="match status" value="2"/>
</dbReference>
<dbReference type="PROSITE" id="PS50011">
    <property type="entry name" value="PROTEIN_KINASE_DOM"/>
    <property type="match status" value="1"/>
</dbReference>
<keyword evidence="1" id="KW-0433">Leucine-rich repeat</keyword>
<evidence type="ECO:0000259" key="11">
    <source>
        <dbReference type="PROSITE" id="PS50011"/>
    </source>
</evidence>
<keyword evidence="7 12" id="KW-0675">Receptor</keyword>
<dbReference type="SUPFAM" id="SSF52058">
    <property type="entry name" value="L domain-like"/>
    <property type="match status" value="1"/>
</dbReference>
<evidence type="ECO:0000256" key="5">
    <source>
        <dbReference type="ARBA" id="ARBA00022989"/>
    </source>
</evidence>
<dbReference type="GO" id="GO:0004672">
    <property type="term" value="F:protein kinase activity"/>
    <property type="evidence" value="ECO:0007669"/>
    <property type="project" value="InterPro"/>
</dbReference>
<dbReference type="PANTHER" id="PTHR46084:SF39">
    <property type="entry name" value="LEUCINE-RICH REPEAT PROTEIN KINASE FAMILY PROTEIN"/>
    <property type="match status" value="1"/>
</dbReference>
<evidence type="ECO:0000256" key="6">
    <source>
        <dbReference type="ARBA" id="ARBA00023136"/>
    </source>
</evidence>
<keyword evidence="5 10" id="KW-1133">Transmembrane helix</keyword>
<name>A0A1J3DMS4_NOCCA</name>
<gene>
    <name evidence="12" type="ORF">GA_TR6432_c0_g1_i1_g.21284</name>
</gene>
<keyword evidence="3" id="KW-0732">Signal</keyword>
<evidence type="ECO:0000256" key="7">
    <source>
        <dbReference type="ARBA" id="ARBA00023170"/>
    </source>
</evidence>
<proteinExistence type="predicted"/>
<dbReference type="PANTHER" id="PTHR46084">
    <property type="entry name" value="PROTEIN MALE DISCOVERER 2"/>
    <property type="match status" value="1"/>
</dbReference>
<organism evidence="12">
    <name type="scientific">Noccaea caerulescens</name>
    <name type="common">Alpine penny-cress</name>
    <name type="synonym">Thlaspi caerulescens</name>
    <dbReference type="NCBI Taxonomy" id="107243"/>
    <lineage>
        <taxon>Eukaryota</taxon>
        <taxon>Viridiplantae</taxon>
        <taxon>Streptophyta</taxon>
        <taxon>Embryophyta</taxon>
        <taxon>Tracheophyta</taxon>
        <taxon>Spermatophyta</taxon>
        <taxon>Magnoliopsida</taxon>
        <taxon>eudicotyledons</taxon>
        <taxon>Gunneridae</taxon>
        <taxon>Pentapetalae</taxon>
        <taxon>rosids</taxon>
        <taxon>malvids</taxon>
        <taxon>Brassicales</taxon>
        <taxon>Brassicaceae</taxon>
        <taxon>Coluteocarpeae</taxon>
        <taxon>Noccaea</taxon>
    </lineage>
</organism>
<dbReference type="InterPro" id="IPR032675">
    <property type="entry name" value="LRR_dom_sf"/>
</dbReference>
<evidence type="ECO:0000256" key="9">
    <source>
        <dbReference type="SAM" id="MobiDB-lite"/>
    </source>
</evidence>
<keyword evidence="12" id="KW-0808">Transferase</keyword>
<feature type="domain" description="Protein kinase" evidence="11">
    <location>
        <begin position="293"/>
        <end position="543"/>
    </location>
</feature>